<evidence type="ECO:0000256" key="1">
    <source>
        <dbReference type="SAM" id="SignalP"/>
    </source>
</evidence>
<protein>
    <recommendedName>
        <fullName evidence="4">DUF3757 domain-containing protein</fullName>
    </recommendedName>
</protein>
<proteinExistence type="predicted"/>
<dbReference type="InterPro" id="IPR022231">
    <property type="entry name" value="DUF3757"/>
</dbReference>
<reference evidence="2 3" key="1">
    <citation type="submission" date="2015-11" db="EMBL/GenBank/DDBJ databases">
        <title>Genomic analysis of 38 Legionella species identifies large and diverse effector repertoires.</title>
        <authorList>
            <person name="Burstein D."/>
            <person name="Amaro F."/>
            <person name="Zusman T."/>
            <person name="Lifshitz Z."/>
            <person name="Cohen O."/>
            <person name="Gilbert J.A."/>
            <person name="Pupko T."/>
            <person name="Shuman H.A."/>
            <person name="Segal G."/>
        </authorList>
    </citation>
    <scope>NUCLEOTIDE SEQUENCE [LARGE SCALE GENOMIC DNA]</scope>
    <source>
        <strain evidence="2 3">PX-1-G2-E2</strain>
    </source>
</reference>
<dbReference type="RefSeq" id="WP_058451042.1">
    <property type="nucleotide sequence ID" value="NZ_CAAAIB010000003.1"/>
</dbReference>
<evidence type="ECO:0008006" key="4">
    <source>
        <dbReference type="Google" id="ProtNLM"/>
    </source>
</evidence>
<dbReference type="Proteomes" id="UP000054908">
    <property type="component" value="Unassembled WGS sequence"/>
</dbReference>
<evidence type="ECO:0000313" key="3">
    <source>
        <dbReference type="Proteomes" id="UP000054908"/>
    </source>
</evidence>
<feature type="signal peptide" evidence="1">
    <location>
        <begin position="1"/>
        <end position="20"/>
    </location>
</feature>
<sequence>MNRIIGASVILCLISFACQAEMKTCPDPKTTSLQWGEPPSPWEINPFSPNPPQADENARFVQANILVAGMGQGVSCTYKTATGLYSIWWQVRVMIPAREDYRWIYTFGGFVCTNSLQDCEFSVVEE</sequence>
<dbReference type="Pfam" id="PF12582">
    <property type="entry name" value="DUF3757"/>
    <property type="match status" value="1"/>
</dbReference>
<organism evidence="2 3">
    <name type="scientific">Legionella maceachernii</name>
    <dbReference type="NCBI Taxonomy" id="466"/>
    <lineage>
        <taxon>Bacteria</taxon>
        <taxon>Pseudomonadati</taxon>
        <taxon>Pseudomonadota</taxon>
        <taxon>Gammaproteobacteria</taxon>
        <taxon>Legionellales</taxon>
        <taxon>Legionellaceae</taxon>
        <taxon>Legionella</taxon>
    </lineage>
</organism>
<keyword evidence="1" id="KW-0732">Signal</keyword>
<keyword evidence="3" id="KW-1185">Reference proteome</keyword>
<dbReference type="EMBL" id="LNYL01000005">
    <property type="protein sequence ID" value="KTD31456.1"/>
    <property type="molecule type" value="Genomic_DNA"/>
</dbReference>
<dbReference type="STRING" id="466.Lmac_0204"/>
<dbReference type="OrthoDB" id="5637761at2"/>
<dbReference type="AlphaFoldDB" id="A0A0W0WGP2"/>
<gene>
    <name evidence="2" type="ORF">Lmac_0204</name>
</gene>
<evidence type="ECO:0000313" key="2">
    <source>
        <dbReference type="EMBL" id="KTD31456.1"/>
    </source>
</evidence>
<dbReference type="PROSITE" id="PS51257">
    <property type="entry name" value="PROKAR_LIPOPROTEIN"/>
    <property type="match status" value="1"/>
</dbReference>
<feature type="chain" id="PRO_5006915487" description="DUF3757 domain-containing protein" evidence="1">
    <location>
        <begin position="21"/>
        <end position="126"/>
    </location>
</feature>
<accession>A0A0W0WGP2</accession>
<dbReference type="PATRIC" id="fig|466.6.peg.220"/>
<name>A0A0W0WGP2_9GAMM</name>
<comment type="caution">
    <text evidence="2">The sequence shown here is derived from an EMBL/GenBank/DDBJ whole genome shotgun (WGS) entry which is preliminary data.</text>
</comment>